<proteinExistence type="predicted"/>
<dbReference type="SUPFAM" id="SSF48613">
    <property type="entry name" value="Heme oxygenase-like"/>
    <property type="match status" value="1"/>
</dbReference>
<dbReference type="InterPro" id="IPR016084">
    <property type="entry name" value="Haem_Oase-like_multi-hlx"/>
</dbReference>
<accession>A0A7Z9BRN9</accession>
<dbReference type="Proteomes" id="UP000184550">
    <property type="component" value="Unassembled WGS sequence"/>
</dbReference>
<comment type="caution">
    <text evidence="1">The sequence shown here is derived from an EMBL/GenBank/DDBJ whole genome shotgun (WGS) entry which is preliminary data.</text>
</comment>
<dbReference type="AlphaFoldDB" id="A0A7Z9BRN9"/>
<dbReference type="Pfam" id="PF11251">
    <property type="entry name" value="DUF3050"/>
    <property type="match status" value="1"/>
</dbReference>
<name>A0A7Z9BRN9_9CYAN</name>
<organism evidence="1 2">
    <name type="scientific">Planktothrix serta PCC 8927</name>
    <dbReference type="NCBI Taxonomy" id="671068"/>
    <lineage>
        <taxon>Bacteria</taxon>
        <taxon>Bacillati</taxon>
        <taxon>Cyanobacteriota</taxon>
        <taxon>Cyanophyceae</taxon>
        <taxon>Oscillatoriophycideae</taxon>
        <taxon>Oscillatoriales</taxon>
        <taxon>Microcoleaceae</taxon>
        <taxon>Planktothrix</taxon>
    </lineage>
</organism>
<protein>
    <recommendedName>
        <fullName evidence="3">DUF3050 domain-containing protein</fullName>
    </recommendedName>
</protein>
<sequence>MSHLTNSENPVIQDTSIPPEIDPYLQLTEELSPLRNALINHPVYEQLNDVLAVRIFMESHIFAVWDFMSLIKTLQRRLTCIDVPWLPPKDILSARMVNEIVLLEETDEPIPGEYISHFDLYLAAMAEIGANTNPIRSFILSLEQGCSVEQAIAPLLIPESTKEFVLYTLQTTTLSNHEIAAAFLLGREDIIPAMFRRIITYFESSNALSCNSLRLYLERHTFLDEDQHIPMGKKLLKNLCGRDPLMWKQAINSAHSALNARYSLWSGVSQLIQATSIK</sequence>
<keyword evidence="2" id="KW-1185">Reference proteome</keyword>
<dbReference type="Gene3D" id="1.20.910.10">
    <property type="entry name" value="Heme oxygenase-like"/>
    <property type="match status" value="1"/>
</dbReference>
<evidence type="ECO:0000313" key="1">
    <source>
        <dbReference type="EMBL" id="VXD19416.1"/>
    </source>
</evidence>
<dbReference type="RefSeq" id="WP_083622423.1">
    <property type="nucleotide sequence ID" value="NZ_LR734871.1"/>
</dbReference>
<dbReference type="EMBL" id="CZCU02000139">
    <property type="protein sequence ID" value="VXD19416.1"/>
    <property type="molecule type" value="Genomic_DNA"/>
</dbReference>
<evidence type="ECO:0000313" key="2">
    <source>
        <dbReference type="Proteomes" id="UP000184550"/>
    </source>
</evidence>
<evidence type="ECO:0008006" key="3">
    <source>
        <dbReference type="Google" id="ProtNLM"/>
    </source>
</evidence>
<dbReference type="OrthoDB" id="9791270at2"/>
<dbReference type="InterPro" id="IPR024423">
    <property type="entry name" value="DUF3050"/>
</dbReference>
<gene>
    <name evidence="1" type="ORF">PL8927_630034</name>
</gene>
<reference evidence="1" key="1">
    <citation type="submission" date="2019-10" db="EMBL/GenBank/DDBJ databases">
        <authorList>
            <consortium name="Genoscope - CEA"/>
            <person name="William W."/>
        </authorList>
    </citation>
    <scope>NUCLEOTIDE SEQUENCE [LARGE SCALE GENOMIC DNA]</scope>
    <source>
        <strain evidence="1">BBR_PRJEB10992</strain>
    </source>
</reference>